<evidence type="ECO:0000313" key="3">
    <source>
        <dbReference type="EMBL" id="NME43214.1"/>
    </source>
</evidence>
<comment type="caution">
    <text evidence="2">The sequence shown here is derived from an EMBL/GenBank/DDBJ whole genome shotgun (WGS) entry which is preliminary data.</text>
</comment>
<dbReference type="Proteomes" id="UP000494160">
    <property type="component" value="Unassembled WGS sequence"/>
</dbReference>
<proteinExistence type="predicted"/>
<dbReference type="RefSeq" id="WP_089144865.1">
    <property type="nucleotide sequence ID" value="NZ_BLAN01000109.1"/>
</dbReference>
<reference evidence="2" key="1">
    <citation type="submission" date="2019-10" db="EMBL/GenBank/DDBJ databases">
        <title>Lactobacillus agilis SN811 Whole Genome Sequencing Project.</title>
        <authorList>
            <person name="Suzuki S."/>
            <person name="Endo A."/>
            <person name="Maeno S."/>
            <person name="Shiwa Y."/>
            <person name="Matsutani M."/>
            <person name="Kajikawa A."/>
        </authorList>
    </citation>
    <scope>NUCLEOTIDE SEQUENCE</scope>
    <source>
        <strain evidence="2">SN811</strain>
    </source>
</reference>
<evidence type="ECO:0000313" key="2">
    <source>
        <dbReference type="EMBL" id="GET12057.1"/>
    </source>
</evidence>
<dbReference type="Pfam" id="PF09693">
    <property type="entry name" value="Phage_XkdX"/>
    <property type="match status" value="1"/>
</dbReference>
<organism evidence="2">
    <name type="scientific">Ligilactobacillus agilis</name>
    <dbReference type="NCBI Taxonomy" id="1601"/>
    <lineage>
        <taxon>Bacteria</taxon>
        <taxon>Bacillati</taxon>
        <taxon>Bacillota</taxon>
        <taxon>Bacilli</taxon>
        <taxon>Lactobacillales</taxon>
        <taxon>Lactobacillaceae</taxon>
        <taxon>Ligilactobacillus</taxon>
    </lineage>
</organism>
<dbReference type="InterPro" id="IPR010022">
    <property type="entry name" value="XkdX"/>
</dbReference>
<dbReference type="AlphaFoldDB" id="A0A6F9Y3M2"/>
<evidence type="ECO:0000313" key="4">
    <source>
        <dbReference type="Proteomes" id="UP000563853"/>
    </source>
</evidence>
<gene>
    <name evidence="3" type="ORF">HF863_10675</name>
    <name evidence="2" type="ORF">SN811_05570</name>
    <name evidence="1" type="ORF">SY111_16310</name>
</gene>
<sequence length="47" mass="5586">MYTYSFVNSFYKMGLFTKDDVKLLLEVKQFSQDDYNKMFPEDSSLTA</sequence>
<protein>
    <submittedName>
        <fullName evidence="3">XkdX family protein</fullName>
    </submittedName>
</protein>
<accession>A0A6F9Y3M2</accession>
<dbReference type="EMBL" id="BLAP01000029">
    <property type="protein sequence ID" value="GET12057.1"/>
    <property type="molecule type" value="Genomic_DNA"/>
</dbReference>
<dbReference type="Proteomes" id="UP000494178">
    <property type="component" value="Unassembled WGS sequence"/>
</dbReference>
<dbReference type="Proteomes" id="UP000563853">
    <property type="component" value="Unassembled WGS sequence"/>
</dbReference>
<dbReference type="EMBL" id="BLAN01000109">
    <property type="protein sequence ID" value="GET09007.1"/>
    <property type="molecule type" value="Genomic_DNA"/>
</dbReference>
<reference evidence="3 4" key="3">
    <citation type="submission" date="2020-04" db="EMBL/GenBank/DDBJ databases">
        <authorList>
            <person name="Hitch T.C.A."/>
            <person name="Wylensek D."/>
            <person name="Clavel T."/>
        </authorList>
    </citation>
    <scope>NUCLEOTIDE SEQUENCE [LARGE SCALE GENOMIC DNA]</scope>
    <source>
        <strain evidence="3 4">WCA-389-WT-5H1</strain>
    </source>
</reference>
<reference evidence="1" key="2">
    <citation type="submission" date="2019-10" db="EMBL/GenBank/DDBJ databases">
        <title>Lactobacillus agilis SY111 Whole Genome Sequencing Project.</title>
        <authorList>
            <person name="Suzuki S."/>
            <person name="Endo A."/>
            <person name="Maeno S."/>
            <person name="Shiwa Y."/>
            <person name="Matsutani M."/>
            <person name="Kajikawa A."/>
        </authorList>
    </citation>
    <scope>NUCLEOTIDE SEQUENCE</scope>
    <source>
        <strain evidence="1">SY111</strain>
    </source>
</reference>
<dbReference type="EMBL" id="JABAFP010000076">
    <property type="protein sequence ID" value="NME43214.1"/>
    <property type="molecule type" value="Genomic_DNA"/>
</dbReference>
<evidence type="ECO:0000313" key="1">
    <source>
        <dbReference type="EMBL" id="GET09007.1"/>
    </source>
</evidence>
<name>A0A6F9Y3M2_9LACO</name>